<dbReference type="NCBIfam" id="NF033563">
    <property type="entry name" value="transpos_IS30"/>
    <property type="match status" value="1"/>
</dbReference>
<dbReference type="InterPro" id="IPR051917">
    <property type="entry name" value="Transposase-Integrase"/>
</dbReference>
<dbReference type="Pfam" id="PF13936">
    <property type="entry name" value="HTH_38"/>
    <property type="match status" value="1"/>
</dbReference>
<comment type="caution">
    <text evidence="3">The sequence shown here is derived from an EMBL/GenBank/DDBJ whole genome shotgun (WGS) entry which is preliminary data.</text>
</comment>
<evidence type="ECO:0000313" key="4">
    <source>
        <dbReference type="Proteomes" id="UP001314261"/>
    </source>
</evidence>
<dbReference type="EMBL" id="CAUZLR010000010">
    <property type="protein sequence ID" value="CAK1252408.1"/>
    <property type="molecule type" value="Genomic_DNA"/>
</dbReference>
<gene>
    <name evidence="3" type="ORF">R54839_PPFHFPJH_01448</name>
</gene>
<organism evidence="3 4">
    <name type="scientific">Fructobacillus fructosus</name>
    <dbReference type="NCBI Taxonomy" id="1631"/>
    <lineage>
        <taxon>Bacteria</taxon>
        <taxon>Bacillati</taxon>
        <taxon>Bacillota</taxon>
        <taxon>Bacilli</taxon>
        <taxon>Lactobacillales</taxon>
        <taxon>Lactobacillaceae</taxon>
        <taxon>Fructobacillus</taxon>
    </lineage>
</organism>
<dbReference type="InterPro" id="IPR053392">
    <property type="entry name" value="Transposase_IS30-like"/>
</dbReference>
<dbReference type="InterPro" id="IPR012337">
    <property type="entry name" value="RNaseH-like_sf"/>
</dbReference>
<keyword evidence="4" id="KW-1185">Reference proteome</keyword>
<dbReference type="Proteomes" id="UP001314261">
    <property type="component" value="Unassembled WGS sequence"/>
</dbReference>
<dbReference type="InterPro" id="IPR036397">
    <property type="entry name" value="RNaseH_sf"/>
</dbReference>
<dbReference type="Pfam" id="PF00665">
    <property type="entry name" value="rve"/>
    <property type="match status" value="1"/>
</dbReference>
<evidence type="ECO:0000259" key="2">
    <source>
        <dbReference type="PROSITE" id="PS50994"/>
    </source>
</evidence>
<dbReference type="InterPro" id="IPR001584">
    <property type="entry name" value="Integrase_cat-core"/>
</dbReference>
<protein>
    <submittedName>
        <fullName evidence="3">IS30 family (Tra8)</fullName>
    </submittedName>
</protein>
<dbReference type="PANTHER" id="PTHR10948:SF23">
    <property type="entry name" value="TRANSPOSASE INSI FOR INSERTION SEQUENCE ELEMENT IS30A-RELATED"/>
    <property type="match status" value="1"/>
</dbReference>
<dbReference type="SUPFAM" id="SSF53098">
    <property type="entry name" value="Ribonuclease H-like"/>
    <property type="match status" value="1"/>
</dbReference>
<dbReference type="RefSeq" id="WP_010690497.1">
    <property type="nucleotide sequence ID" value="NZ_CAUZLK010000008.1"/>
</dbReference>
<dbReference type="Gene3D" id="3.30.420.10">
    <property type="entry name" value="Ribonuclease H-like superfamily/Ribonuclease H"/>
    <property type="match status" value="1"/>
</dbReference>
<proteinExistence type="predicted"/>
<feature type="domain" description="Integrase catalytic" evidence="2">
    <location>
        <begin position="176"/>
        <end position="339"/>
    </location>
</feature>
<evidence type="ECO:0000256" key="1">
    <source>
        <dbReference type="ARBA" id="ARBA00023172"/>
    </source>
</evidence>
<name>A0ABM9N0D5_9LACO</name>
<sequence length="350" mass="41137">MSCHHLTLADRVKLETWIGEGHTLSQIATRLGFARSTITREIQRATKNRRFGMSLSSCHAKRMYRALEAHQLAEYKKHSKLTMSPRKLSNHRKSIIKKRILEDKWSPEQIVYCSRNFGVSVHSIYNWINRNQIEGLSNKNLRLKGKRYKRALSKKAYQSLHLSKSDQRTVIQRHTIEKRPEAINNRRTFGHWELDGVESMQSSHLLLTFVERKTRYAEVVLVKSKHAYNIADAIEEFCQKYSGTVKSITCDRGSEFISVMTQEVFIRHKIKYYYAHAYSPYERGTNENFNRTLREYFPKKTNFGHVKPSELKKALLSINTRPMALHGFKTRLSAFKRHLSYQKLQLSWIT</sequence>
<reference evidence="3 4" key="1">
    <citation type="submission" date="2023-10" db="EMBL/GenBank/DDBJ databases">
        <authorList>
            <person name="Botero Cardona J."/>
        </authorList>
    </citation>
    <scope>NUCLEOTIDE SEQUENCE [LARGE SCALE GENOMIC DNA]</scope>
    <source>
        <strain evidence="3 4">R-54839</strain>
    </source>
</reference>
<dbReference type="InterPro" id="IPR025246">
    <property type="entry name" value="IS30-like_HTH"/>
</dbReference>
<keyword evidence="1" id="KW-0233">DNA recombination</keyword>
<evidence type="ECO:0000313" key="3">
    <source>
        <dbReference type="EMBL" id="CAK1252408.1"/>
    </source>
</evidence>
<accession>A0ABM9N0D5</accession>
<dbReference type="PROSITE" id="PS50994">
    <property type="entry name" value="INTEGRASE"/>
    <property type="match status" value="1"/>
</dbReference>
<dbReference type="PANTHER" id="PTHR10948">
    <property type="entry name" value="TRANSPOSASE"/>
    <property type="match status" value="1"/>
</dbReference>